<evidence type="ECO:0000256" key="1">
    <source>
        <dbReference type="ARBA" id="ARBA00022630"/>
    </source>
</evidence>
<comment type="caution">
    <text evidence="6">The sequence shown here is derived from an EMBL/GenBank/DDBJ whole genome shotgun (WGS) entry which is preliminary data.</text>
</comment>
<keyword evidence="7" id="KW-1185">Reference proteome</keyword>
<keyword evidence="3" id="KW-0560">Oxidoreductase</keyword>
<feature type="transmembrane region" description="Helical" evidence="4">
    <location>
        <begin position="7"/>
        <end position="26"/>
    </location>
</feature>
<dbReference type="SUPFAM" id="SSF51905">
    <property type="entry name" value="FAD/NAD(P)-binding domain"/>
    <property type="match status" value="1"/>
</dbReference>
<dbReference type="EMBL" id="ML996151">
    <property type="protein sequence ID" value="KAF2734164.1"/>
    <property type="molecule type" value="Genomic_DNA"/>
</dbReference>
<dbReference type="Proteomes" id="UP000799444">
    <property type="component" value="Unassembled WGS sequence"/>
</dbReference>
<dbReference type="PANTHER" id="PTHR46720:SF3">
    <property type="entry name" value="FAD-BINDING DOMAIN-CONTAINING PROTEIN-RELATED"/>
    <property type="match status" value="1"/>
</dbReference>
<protein>
    <submittedName>
        <fullName evidence="6">Salicylate hydroxylase</fullName>
    </submittedName>
</protein>
<evidence type="ECO:0000256" key="2">
    <source>
        <dbReference type="ARBA" id="ARBA00022827"/>
    </source>
</evidence>
<sequence length="425" mass="45899">MASTEKIRIAIIGGGLAGATLINALLKLPHLQVNIFESAPEFSERGAAVGLSINAQTALAEIGGDIVGAPDKAGAVQMLSSRLLVACGPDAGEVIFDLGAEKQGKQVHRAALLAEILKPVPKEQAHTSKKLLNIEEGAGGSLTLHFKDGTTFQTDAVIGADGIHGYVRSYVLGADHPALKPTFAGFWDCGSVVSVEKARTALGERWLRDGEERQYGWLGDGGFFMYGMLDGGKNVQCVASALTDEEWSEDEWKRGIGREKLEEIFGGWTNAPIKEGIIDILVSNPDLRAFSQWHFSKDAPTFSKDRVCMMGDAAHALTPWQGAGAGQAIEDAMVLQTVLGKIKTSSELEAAFRAFDEVRRPRAQRIRASSREAGITMCGRGENGMNVEKVREELKSKWDFIFDQDQKEQNDNAVKALLNSLGKDS</sequence>
<keyword evidence="2" id="KW-0274">FAD</keyword>
<name>A0A9P4QZW8_9PLEO</name>
<gene>
    <name evidence="6" type="ORF">EJ04DRAFT_603493</name>
</gene>
<dbReference type="InterPro" id="IPR051104">
    <property type="entry name" value="FAD_monoxygenase"/>
</dbReference>
<evidence type="ECO:0000256" key="4">
    <source>
        <dbReference type="SAM" id="Phobius"/>
    </source>
</evidence>
<dbReference type="InterPro" id="IPR036188">
    <property type="entry name" value="FAD/NAD-bd_sf"/>
</dbReference>
<proteinExistence type="predicted"/>
<keyword evidence="1" id="KW-0285">Flavoprotein</keyword>
<evidence type="ECO:0000259" key="5">
    <source>
        <dbReference type="Pfam" id="PF01494"/>
    </source>
</evidence>
<dbReference type="Pfam" id="PF01494">
    <property type="entry name" value="FAD_binding_3"/>
    <property type="match status" value="1"/>
</dbReference>
<accession>A0A9P4QZW8</accession>
<evidence type="ECO:0000256" key="3">
    <source>
        <dbReference type="ARBA" id="ARBA00023002"/>
    </source>
</evidence>
<dbReference type="PANTHER" id="PTHR46720">
    <property type="entry name" value="HYDROXYLASE, PUTATIVE (AFU_ORTHOLOGUE AFUA_3G01460)-RELATED"/>
    <property type="match status" value="1"/>
</dbReference>
<dbReference type="InterPro" id="IPR002938">
    <property type="entry name" value="FAD-bd"/>
</dbReference>
<keyword evidence="4" id="KW-1133">Transmembrane helix</keyword>
<feature type="domain" description="FAD-binding" evidence="5">
    <location>
        <begin position="286"/>
        <end position="366"/>
    </location>
</feature>
<keyword evidence="4" id="KW-0472">Membrane</keyword>
<reference evidence="6" key="1">
    <citation type="journal article" date="2020" name="Stud. Mycol.">
        <title>101 Dothideomycetes genomes: a test case for predicting lifestyles and emergence of pathogens.</title>
        <authorList>
            <person name="Haridas S."/>
            <person name="Albert R."/>
            <person name="Binder M."/>
            <person name="Bloem J."/>
            <person name="Labutti K."/>
            <person name="Salamov A."/>
            <person name="Andreopoulos B."/>
            <person name="Baker S."/>
            <person name="Barry K."/>
            <person name="Bills G."/>
            <person name="Bluhm B."/>
            <person name="Cannon C."/>
            <person name="Castanera R."/>
            <person name="Culley D."/>
            <person name="Daum C."/>
            <person name="Ezra D."/>
            <person name="Gonzalez J."/>
            <person name="Henrissat B."/>
            <person name="Kuo A."/>
            <person name="Liang C."/>
            <person name="Lipzen A."/>
            <person name="Lutzoni F."/>
            <person name="Magnuson J."/>
            <person name="Mondo S."/>
            <person name="Nolan M."/>
            <person name="Ohm R."/>
            <person name="Pangilinan J."/>
            <person name="Park H.-J."/>
            <person name="Ramirez L."/>
            <person name="Alfaro M."/>
            <person name="Sun H."/>
            <person name="Tritt A."/>
            <person name="Yoshinaga Y."/>
            <person name="Zwiers L.-H."/>
            <person name="Turgeon B."/>
            <person name="Goodwin S."/>
            <person name="Spatafora J."/>
            <person name="Crous P."/>
            <person name="Grigoriev I."/>
        </authorList>
    </citation>
    <scope>NUCLEOTIDE SEQUENCE</scope>
    <source>
        <strain evidence="6">CBS 125425</strain>
    </source>
</reference>
<dbReference type="GO" id="GO:0016491">
    <property type="term" value="F:oxidoreductase activity"/>
    <property type="evidence" value="ECO:0007669"/>
    <property type="project" value="UniProtKB-KW"/>
</dbReference>
<evidence type="ECO:0000313" key="7">
    <source>
        <dbReference type="Proteomes" id="UP000799444"/>
    </source>
</evidence>
<evidence type="ECO:0000313" key="6">
    <source>
        <dbReference type="EMBL" id="KAF2734164.1"/>
    </source>
</evidence>
<dbReference type="AlphaFoldDB" id="A0A9P4QZW8"/>
<dbReference type="OrthoDB" id="16820at2759"/>
<dbReference type="GO" id="GO:0044550">
    <property type="term" value="P:secondary metabolite biosynthetic process"/>
    <property type="evidence" value="ECO:0007669"/>
    <property type="project" value="TreeGrafter"/>
</dbReference>
<keyword evidence="4" id="KW-0812">Transmembrane</keyword>
<organism evidence="6 7">
    <name type="scientific">Polyplosphaeria fusca</name>
    <dbReference type="NCBI Taxonomy" id="682080"/>
    <lineage>
        <taxon>Eukaryota</taxon>
        <taxon>Fungi</taxon>
        <taxon>Dikarya</taxon>
        <taxon>Ascomycota</taxon>
        <taxon>Pezizomycotina</taxon>
        <taxon>Dothideomycetes</taxon>
        <taxon>Pleosporomycetidae</taxon>
        <taxon>Pleosporales</taxon>
        <taxon>Tetraplosphaeriaceae</taxon>
        <taxon>Polyplosphaeria</taxon>
    </lineage>
</organism>
<dbReference type="Gene3D" id="3.50.50.60">
    <property type="entry name" value="FAD/NAD(P)-binding domain"/>
    <property type="match status" value="1"/>
</dbReference>
<dbReference type="PRINTS" id="PR00420">
    <property type="entry name" value="RNGMNOXGNASE"/>
</dbReference>
<dbReference type="GO" id="GO:0071949">
    <property type="term" value="F:FAD binding"/>
    <property type="evidence" value="ECO:0007669"/>
    <property type="project" value="InterPro"/>
</dbReference>